<proteinExistence type="predicted"/>
<dbReference type="EMBL" id="JALBCA010000067">
    <property type="protein sequence ID" value="KAI2384811.1"/>
    <property type="molecule type" value="Genomic_DNA"/>
</dbReference>
<organism evidence="1">
    <name type="scientific">Ophidiomyces ophidiicola</name>
    <dbReference type="NCBI Taxonomy" id="1387563"/>
    <lineage>
        <taxon>Eukaryota</taxon>
        <taxon>Fungi</taxon>
        <taxon>Dikarya</taxon>
        <taxon>Ascomycota</taxon>
        <taxon>Pezizomycotina</taxon>
        <taxon>Eurotiomycetes</taxon>
        <taxon>Eurotiomycetidae</taxon>
        <taxon>Onygenales</taxon>
        <taxon>Onygenaceae</taxon>
        <taxon>Ophidiomyces</taxon>
    </lineage>
</organism>
<keyword evidence="1" id="KW-0675">Receptor</keyword>
<gene>
    <name evidence="1" type="primary">SYG1_1</name>
    <name evidence="1" type="ORF">LOY88_004443</name>
</gene>
<protein>
    <submittedName>
        <fullName evidence="1">Xenotropic and polytropic retrovirus receptor 1</fullName>
    </submittedName>
</protein>
<comment type="caution">
    <text evidence="1">The sequence shown here is derived from an EMBL/GenBank/DDBJ whole genome shotgun (WGS) entry which is preliminary data.</text>
</comment>
<evidence type="ECO:0000313" key="1">
    <source>
        <dbReference type="EMBL" id="KAI2384811.1"/>
    </source>
</evidence>
<accession>A0ACB8UTR5</accession>
<reference evidence="1" key="1">
    <citation type="journal article" date="2022" name="bioRxiv">
        <title>Population genetic analysis of Ophidiomyces ophidiicola, the causative agent of snake fungal disease, indicates recent introductions to the USA.</title>
        <authorList>
            <person name="Ladner J.T."/>
            <person name="Palmer J.M."/>
            <person name="Ettinger C.L."/>
            <person name="Stajich J.E."/>
            <person name="Farrell T.M."/>
            <person name="Glorioso B.M."/>
            <person name="Lawson B."/>
            <person name="Price S.J."/>
            <person name="Stengle A.G."/>
            <person name="Grear D.A."/>
            <person name="Lorch J.M."/>
        </authorList>
    </citation>
    <scope>NUCLEOTIDE SEQUENCE</scope>
    <source>
        <strain evidence="1">NWHC 24266-5</strain>
    </source>
</reference>
<name>A0ACB8UTR5_9EURO</name>
<sequence>MKFAKDLEQELVPEWRAKYLNYKQGKKKIKAITRALRAIDQAPRTPSRRAFGLSGSDGTPQSTRPPFRHLGSFRRMRSKAPSRSRRERETLDGERSPTDVRPQETSFPETQPLRTPGSRFADHTGGYGSIISAHSRSATLPSLELPDPALDPNDTNFPPHSQMFQSHSPQSSAQSKPPRAQNRRSLPHSILPGPRNPFRSRSDSVPAPRPVRKNSFLQRMFVSRLPHDSPATKPPAEAFIEVRHREHEFFSFLDKELAKIEAFYRMKEEESTERLKLLKEQLHVMRDSRIEQLRSKARSRIQGERLPNSNTMSTLETGPSAAKWKGALKKTDPSSDLNKLSKELEELPTPGSTLHRSHDTEEYRDFVRKKEHDVPYRSAKRKLKVAILEYYRGLELLKAYAYLNRKAFRKINKKYDKATNARPTGRYIAEKVNKAWFVQSDLVENHLVAVEDLYTRYFERGNRKVAVTKLRGKATRSQDYSSNSFRNGLLFAAGLVLGIQGLVYAVQHLFNHGNNSSGVLRVQTGYLLQV</sequence>